<feature type="transmembrane region" description="Helical" evidence="1">
    <location>
        <begin position="74"/>
        <end position="96"/>
    </location>
</feature>
<evidence type="ECO:0000313" key="2">
    <source>
        <dbReference type="EMBL" id="MFD1526910.1"/>
    </source>
</evidence>
<keyword evidence="3" id="KW-1185">Reference proteome</keyword>
<organism evidence="2 3">
    <name type="scientific">Halolamina salina</name>
    <dbReference type="NCBI Taxonomy" id="1220023"/>
    <lineage>
        <taxon>Archaea</taxon>
        <taxon>Methanobacteriati</taxon>
        <taxon>Methanobacteriota</taxon>
        <taxon>Stenosarchaea group</taxon>
        <taxon>Halobacteria</taxon>
        <taxon>Halobacteriales</taxon>
        <taxon>Haloferacaceae</taxon>
    </lineage>
</organism>
<sequence>MSEGDSTTEVSKWALFKPFKRPLALNLLVPVLGVALWLVTFDQTVEVLGVGGGIAADSTAGRVTRVRATAVANVVYGTFLGVATLSAYGWVVWNLFLSGFSTLYLPNLYFRLRGTPIPDPMFHMDAPLLRYGVNPERIVLLSLAWVASTYLLFFGGAKLLLKHTRWKYWWIPKLPT</sequence>
<reference evidence="2 3" key="1">
    <citation type="journal article" date="2019" name="Int. J. Syst. Evol. Microbiol.">
        <title>The Global Catalogue of Microorganisms (GCM) 10K type strain sequencing project: providing services to taxonomists for standard genome sequencing and annotation.</title>
        <authorList>
            <consortium name="The Broad Institute Genomics Platform"/>
            <consortium name="The Broad Institute Genome Sequencing Center for Infectious Disease"/>
            <person name="Wu L."/>
            <person name="Ma J."/>
        </authorList>
    </citation>
    <scope>NUCLEOTIDE SEQUENCE [LARGE SCALE GENOMIC DNA]</scope>
    <source>
        <strain evidence="2 3">CGMCC 1.12285</strain>
    </source>
</reference>
<evidence type="ECO:0000313" key="3">
    <source>
        <dbReference type="Proteomes" id="UP001597111"/>
    </source>
</evidence>
<dbReference type="RefSeq" id="WP_379731218.1">
    <property type="nucleotide sequence ID" value="NZ_JBHSWZ010000064.1"/>
</dbReference>
<keyword evidence="1" id="KW-0812">Transmembrane</keyword>
<keyword evidence="1" id="KW-1133">Transmembrane helix</keyword>
<name>A0ABD6BAB6_9EURY</name>
<keyword evidence="1" id="KW-0472">Membrane</keyword>
<protein>
    <submittedName>
        <fullName evidence="2">Uncharacterized protein</fullName>
    </submittedName>
</protein>
<feature type="transmembrane region" description="Helical" evidence="1">
    <location>
        <begin position="138"/>
        <end position="161"/>
    </location>
</feature>
<dbReference type="AlphaFoldDB" id="A0ABD6BAB6"/>
<accession>A0ABD6BAB6</accession>
<feature type="transmembrane region" description="Helical" evidence="1">
    <location>
        <begin position="23"/>
        <end position="41"/>
    </location>
</feature>
<dbReference type="EMBL" id="JBHUDH010000133">
    <property type="protein sequence ID" value="MFD1526910.1"/>
    <property type="molecule type" value="Genomic_DNA"/>
</dbReference>
<dbReference type="Proteomes" id="UP001597111">
    <property type="component" value="Unassembled WGS sequence"/>
</dbReference>
<comment type="caution">
    <text evidence="2">The sequence shown here is derived from an EMBL/GenBank/DDBJ whole genome shotgun (WGS) entry which is preliminary data.</text>
</comment>
<gene>
    <name evidence="2" type="ORF">ACFR9S_11505</name>
</gene>
<evidence type="ECO:0000256" key="1">
    <source>
        <dbReference type="SAM" id="Phobius"/>
    </source>
</evidence>
<proteinExistence type="predicted"/>